<protein>
    <recommendedName>
        <fullName evidence="3">Tetratricopeptide repeat protein</fullName>
    </recommendedName>
</protein>
<dbReference type="Proteomes" id="UP000316628">
    <property type="component" value="Unassembled WGS sequence"/>
</dbReference>
<gene>
    <name evidence="1" type="ORF">FHX81_1588</name>
</gene>
<evidence type="ECO:0000313" key="1">
    <source>
        <dbReference type="EMBL" id="TQM79285.1"/>
    </source>
</evidence>
<dbReference type="OrthoDB" id="3261206at2"/>
<comment type="caution">
    <text evidence="1">The sequence shown here is derived from an EMBL/GenBank/DDBJ whole genome shotgun (WGS) entry which is preliminary data.</text>
</comment>
<evidence type="ECO:0000313" key="2">
    <source>
        <dbReference type="Proteomes" id="UP000316628"/>
    </source>
</evidence>
<accession>A0A543J8X4</accession>
<dbReference type="Gene3D" id="1.25.40.10">
    <property type="entry name" value="Tetratricopeptide repeat domain"/>
    <property type="match status" value="4"/>
</dbReference>
<sequence>MTQSADAGPAGFVVQAGRDVNLRTGAPVTTRYRHQVKRIVPARLLDRDAELAELAAFCSGASPGGYQWWRAEAWAGKTALLSWFVLNPPPGVRVVSFFVTARLAGQANRTAFVSNVLEQLLTLVGEEKPQFLDPATSEAHLLGLLEEAAALCRERGERLVLVVDGLDEDQSVTAGPDSHSIAGLLPAHPAEGLRIVVAGRPDPPVPGDVPDDHPLRDGDVVRRLGLSEHARALRTEMERDLKSLLAGPDLGRTLLGLVVAAGGGLTADDLAELAHTGAWQVRDHLKTVSGRSFTRRDSDLNPGADPEVYLLAHEELQVTATEMLGPAGLAAHRAVLHDWAAGYRQRGWPAGTPEYLLRGYHTMLLAVEPDRAAALCADGARNERLFERTGGDSGALTQITATLDALVGAEVPDLVAIGRLAVHRDFLSDRNTHVPPAVAGVRVRMGQPRRGSALARSIPDPHRRALALVSAAEALVAEGHRDQAADLLDEAVETTGSIPDPERRSSVSAAVGVACAKAGDHDRAARIADSTPHHDHRNDVWTAVAVAAAKAGHHDRALEVARSIRDSFRRGPALGLIAVELAERGHDDQATHLLAEAERTALGIIDHYLRVVASTQVAVSWSDADRPDRAGELVDGAVRTARSIPDTHRRTLTCAPIAKALAKLGRSDEAVDAVRRIPDVDRWNPVLVSVARMLAAAGREAEAGRLLDDVEWTSRSITDPEERSASLVSVAGALAEAGHHDRAHDLLHEALLTARSIAGHRPDGPVVASAAVRLAEAGHHEQAGRMVDRALEFAHSDNRLNPLVSTLVSAAIAAERLGLGDHAADLLREAEEEVRRPGADSELVVASLAAIPIGWARIGHYDTAVRRAGAMPSAGREQALSGIACALVARGDHDRAVALVLHERRSDFYPEALAEVAQAMAAPGNRAGVEKLLDHLTGLARAEKPVHGSRILLWVARVLILIGNRGDAEDLVREMFDQLGSEDLRFIEHDMALLLSQVLADLGDHERALRIARGIAFGEDRAKALATLAEALAVAGRHDQAMRLVDEVPEADVLSNWRARNRIAEQIAAVSFLAGRCDQAAAAVRSVGGAENRCRALMRLAHAPVAPEHATQALRFAAQALRSEHWSTALDDLAAVSLPTLLAMAEEFTALAD</sequence>
<proteinExistence type="predicted"/>
<dbReference type="RefSeq" id="WP_141976490.1">
    <property type="nucleotide sequence ID" value="NZ_VFPP01000001.1"/>
</dbReference>
<dbReference type="EMBL" id="VFPP01000001">
    <property type="protein sequence ID" value="TQM79285.1"/>
    <property type="molecule type" value="Genomic_DNA"/>
</dbReference>
<organism evidence="1 2">
    <name type="scientific">Saccharothrix saharensis</name>
    <dbReference type="NCBI Taxonomy" id="571190"/>
    <lineage>
        <taxon>Bacteria</taxon>
        <taxon>Bacillati</taxon>
        <taxon>Actinomycetota</taxon>
        <taxon>Actinomycetes</taxon>
        <taxon>Pseudonocardiales</taxon>
        <taxon>Pseudonocardiaceae</taxon>
        <taxon>Saccharothrix</taxon>
    </lineage>
</organism>
<evidence type="ECO:0008006" key="3">
    <source>
        <dbReference type="Google" id="ProtNLM"/>
    </source>
</evidence>
<dbReference type="AlphaFoldDB" id="A0A543J8X4"/>
<keyword evidence="2" id="KW-1185">Reference proteome</keyword>
<reference evidence="1 2" key="1">
    <citation type="submission" date="2019-06" db="EMBL/GenBank/DDBJ databases">
        <title>Sequencing the genomes of 1000 actinobacteria strains.</title>
        <authorList>
            <person name="Klenk H.-P."/>
        </authorList>
    </citation>
    <scope>NUCLEOTIDE SEQUENCE [LARGE SCALE GENOMIC DNA]</scope>
    <source>
        <strain evidence="1 2">DSM 45456</strain>
    </source>
</reference>
<dbReference type="InterPro" id="IPR011990">
    <property type="entry name" value="TPR-like_helical_dom_sf"/>
</dbReference>
<name>A0A543J8X4_9PSEU</name>
<dbReference type="SUPFAM" id="SSF48452">
    <property type="entry name" value="TPR-like"/>
    <property type="match status" value="3"/>
</dbReference>